<reference evidence="2" key="1">
    <citation type="submission" date="2014-11" db="EMBL/GenBank/DDBJ databases">
        <authorList>
            <person name="Otto D Thomas"/>
            <person name="Naeem Raeece"/>
        </authorList>
    </citation>
    <scope>NUCLEOTIDE SEQUENCE</scope>
</reference>
<dbReference type="InterPro" id="IPR036291">
    <property type="entry name" value="NAD(P)-bd_dom_sf"/>
</dbReference>
<protein>
    <submittedName>
        <fullName evidence="2">Uncharacterized protein</fullName>
    </submittedName>
</protein>
<evidence type="ECO:0000256" key="1">
    <source>
        <dbReference type="ARBA" id="ARBA00023002"/>
    </source>
</evidence>
<dbReference type="PRINTS" id="PR00081">
    <property type="entry name" value="GDHRDH"/>
</dbReference>
<sequence>MGPADVKSKWFGDFREQLPRVDGKVFAITGTTSGTGFVAARTAAEKRGIVLLLNRPSERAAKSLAALKEAVPSGTFEHIDCDLQDFMSVRKAAETVRAKHPKLYCLANNAGIAGQDDRATKDGFDVQMQTNHLGHFLLTSLLLPALEEGAEVHGESRVVTHSSNSRKHTKQLEARYLEKNGGNLGGNGCGLNGPNIERYNQSKLANAVFTQALHAKLKAKGSKVKALACHPGTSFTPILDGLPLKKGSFDAFLLCVYKTFFIQSAEDGAMGLIRCVMGEGVHSGELWGPDGWLHGINGPAVPIAARPIERDPETLRLLWEKSAEASGPFSV</sequence>
<dbReference type="SUPFAM" id="SSF51735">
    <property type="entry name" value="NAD(P)-binding Rossmann-fold domains"/>
    <property type="match status" value="1"/>
</dbReference>
<dbReference type="Pfam" id="PF00106">
    <property type="entry name" value="adh_short"/>
    <property type="match status" value="1"/>
</dbReference>
<gene>
    <name evidence="2" type="ORF">Cvel_28812</name>
</gene>
<name>A0A0G4HLH5_9ALVE</name>
<dbReference type="PANTHER" id="PTHR43157:SF31">
    <property type="entry name" value="PHOSPHATIDYLINOSITOL-GLYCAN BIOSYNTHESIS CLASS F PROTEIN"/>
    <property type="match status" value="1"/>
</dbReference>
<dbReference type="InterPro" id="IPR002347">
    <property type="entry name" value="SDR_fam"/>
</dbReference>
<organism evidence="2">
    <name type="scientific">Chromera velia CCMP2878</name>
    <dbReference type="NCBI Taxonomy" id="1169474"/>
    <lineage>
        <taxon>Eukaryota</taxon>
        <taxon>Sar</taxon>
        <taxon>Alveolata</taxon>
        <taxon>Colpodellida</taxon>
        <taxon>Chromeraceae</taxon>
        <taxon>Chromera</taxon>
    </lineage>
</organism>
<dbReference type="EMBL" id="CDMZ01003077">
    <property type="protein sequence ID" value="CEM45021.1"/>
    <property type="molecule type" value="Genomic_DNA"/>
</dbReference>
<dbReference type="VEuPathDB" id="CryptoDB:Cvel_28812"/>
<evidence type="ECO:0000313" key="2">
    <source>
        <dbReference type="EMBL" id="CEM45021.1"/>
    </source>
</evidence>
<dbReference type="Gene3D" id="3.40.50.720">
    <property type="entry name" value="NAD(P)-binding Rossmann-like Domain"/>
    <property type="match status" value="1"/>
</dbReference>
<keyword evidence="1" id="KW-0560">Oxidoreductase</keyword>
<dbReference type="GO" id="GO:0016491">
    <property type="term" value="F:oxidoreductase activity"/>
    <property type="evidence" value="ECO:0007669"/>
    <property type="project" value="UniProtKB-KW"/>
</dbReference>
<dbReference type="PANTHER" id="PTHR43157">
    <property type="entry name" value="PHOSPHATIDYLINOSITOL-GLYCAN BIOSYNTHESIS CLASS F PROTEIN-RELATED"/>
    <property type="match status" value="1"/>
</dbReference>
<dbReference type="AlphaFoldDB" id="A0A0G4HLH5"/>
<accession>A0A0G4HLH5</accession>
<proteinExistence type="predicted"/>
<dbReference type="PhylomeDB" id="A0A0G4HLH5"/>